<protein>
    <submittedName>
        <fullName evidence="1">Uncharacterized protein</fullName>
    </submittedName>
</protein>
<dbReference type="EMBL" id="JANAKD010000005">
    <property type="protein sequence ID" value="KAJ3499622.1"/>
    <property type="molecule type" value="Genomic_DNA"/>
</dbReference>
<reference evidence="1" key="1">
    <citation type="submission" date="2022-07" db="EMBL/GenBank/DDBJ databases">
        <title>Genome Sequence of Lecanicillium saksenae.</title>
        <authorList>
            <person name="Buettner E."/>
        </authorList>
    </citation>
    <scope>NUCLEOTIDE SEQUENCE</scope>
    <source>
        <strain evidence="1">VT-O1</strain>
    </source>
</reference>
<accession>A0ACC1R7G7</accession>
<name>A0ACC1R7G7_9HYPO</name>
<sequence>MDIPTSMKAVVFDGPRKVSIQDRPVPRVNDSRDIIIKVQATALCGSELHVYRGHQPSGTGFIMGHEFTGVVVEAGADVKTLKVGDKVVSPFTACWFVTNRNPRVDFQLTDYSGECFYCQNDATSRCAHSKLFGSAVLDGGQAEYARIPMADSTAIQAPKSISDKALVLMADIFPTGYYGVKSAVELRPKVDISQSTFVVIGCGPVGICAVISALHLNPKKVFAVDNVDSRLEMAKGLGAVPLNFNDGIEKMQEQVRGATEGRGADFVVEVVGLSPALKTAYDLVRPFGAMSSIGVHNADIPWTGADGYAKNVRFQMGRCPVRSIFPEALALLEQKQKDVEFMFDNIMPLSEAVNGYDMFDQMKVHKIVFVP</sequence>
<evidence type="ECO:0000313" key="2">
    <source>
        <dbReference type="Proteomes" id="UP001148737"/>
    </source>
</evidence>
<comment type="caution">
    <text evidence="1">The sequence shown here is derived from an EMBL/GenBank/DDBJ whole genome shotgun (WGS) entry which is preliminary data.</text>
</comment>
<dbReference type="Proteomes" id="UP001148737">
    <property type="component" value="Unassembled WGS sequence"/>
</dbReference>
<evidence type="ECO:0000313" key="1">
    <source>
        <dbReference type="EMBL" id="KAJ3499622.1"/>
    </source>
</evidence>
<proteinExistence type="predicted"/>
<organism evidence="1 2">
    <name type="scientific">Lecanicillium saksenae</name>
    <dbReference type="NCBI Taxonomy" id="468837"/>
    <lineage>
        <taxon>Eukaryota</taxon>
        <taxon>Fungi</taxon>
        <taxon>Dikarya</taxon>
        <taxon>Ascomycota</taxon>
        <taxon>Pezizomycotina</taxon>
        <taxon>Sordariomycetes</taxon>
        <taxon>Hypocreomycetidae</taxon>
        <taxon>Hypocreales</taxon>
        <taxon>Cordycipitaceae</taxon>
        <taxon>Lecanicillium</taxon>
    </lineage>
</organism>
<gene>
    <name evidence="1" type="ORF">NLG97_g162</name>
</gene>
<keyword evidence="2" id="KW-1185">Reference proteome</keyword>